<feature type="transmembrane region" description="Helical" evidence="2">
    <location>
        <begin position="62"/>
        <end position="81"/>
    </location>
</feature>
<accession>A0A2T0PT36</accession>
<feature type="region of interest" description="Disordered" evidence="1">
    <location>
        <begin position="112"/>
        <end position="133"/>
    </location>
</feature>
<evidence type="ECO:0000313" key="4">
    <source>
        <dbReference type="Proteomes" id="UP000237846"/>
    </source>
</evidence>
<evidence type="ECO:0008006" key="5">
    <source>
        <dbReference type="Google" id="ProtNLM"/>
    </source>
</evidence>
<dbReference type="EMBL" id="PVZC01000012">
    <property type="protein sequence ID" value="PRX91958.1"/>
    <property type="molecule type" value="Genomic_DNA"/>
</dbReference>
<name>A0A2T0PT36_9ACTN</name>
<proteinExistence type="predicted"/>
<keyword evidence="4" id="KW-1185">Reference proteome</keyword>
<keyword evidence="2" id="KW-0472">Membrane</keyword>
<feature type="transmembrane region" description="Helical" evidence="2">
    <location>
        <begin position="12"/>
        <end position="33"/>
    </location>
</feature>
<keyword evidence="2" id="KW-1133">Transmembrane helix</keyword>
<evidence type="ECO:0000256" key="1">
    <source>
        <dbReference type="SAM" id="MobiDB-lite"/>
    </source>
</evidence>
<dbReference type="OrthoDB" id="4234251at2"/>
<sequence length="133" mass="13974">MNVKPIFGRYPVFWVEFVGALLAVVTVYGLDISGNQNEAILAAVSAILTAVASVGVARDRFLVLLSAAFKALFAVAIAFGVDLSAEQVANTLVFLNAVLALFLPPQVTAKYGPDGERRPTAHLTTSTPSSTHG</sequence>
<protein>
    <recommendedName>
        <fullName evidence="5">Holin</fullName>
    </recommendedName>
</protein>
<dbReference type="AlphaFoldDB" id="A0A2T0PT36"/>
<evidence type="ECO:0000256" key="2">
    <source>
        <dbReference type="SAM" id="Phobius"/>
    </source>
</evidence>
<feature type="transmembrane region" description="Helical" evidence="2">
    <location>
        <begin position="39"/>
        <end position="57"/>
    </location>
</feature>
<gene>
    <name evidence="3" type="ORF">CLV72_11231</name>
</gene>
<organism evidence="3 4">
    <name type="scientific">Allonocardiopsis opalescens</name>
    <dbReference type="NCBI Taxonomy" id="1144618"/>
    <lineage>
        <taxon>Bacteria</taxon>
        <taxon>Bacillati</taxon>
        <taxon>Actinomycetota</taxon>
        <taxon>Actinomycetes</taxon>
        <taxon>Streptosporangiales</taxon>
        <taxon>Allonocardiopsis</taxon>
    </lineage>
</organism>
<dbReference type="RefSeq" id="WP_146159626.1">
    <property type="nucleotide sequence ID" value="NZ_PVZC01000012.1"/>
</dbReference>
<keyword evidence="2" id="KW-0812">Transmembrane</keyword>
<reference evidence="3 4" key="1">
    <citation type="submission" date="2018-03" db="EMBL/GenBank/DDBJ databases">
        <title>Genomic Encyclopedia of Archaeal and Bacterial Type Strains, Phase II (KMG-II): from individual species to whole genera.</title>
        <authorList>
            <person name="Goeker M."/>
        </authorList>
    </citation>
    <scope>NUCLEOTIDE SEQUENCE [LARGE SCALE GENOMIC DNA]</scope>
    <source>
        <strain evidence="3 4">DSM 45601</strain>
    </source>
</reference>
<dbReference type="Proteomes" id="UP000237846">
    <property type="component" value="Unassembled WGS sequence"/>
</dbReference>
<comment type="caution">
    <text evidence="3">The sequence shown here is derived from an EMBL/GenBank/DDBJ whole genome shotgun (WGS) entry which is preliminary data.</text>
</comment>
<evidence type="ECO:0000313" key="3">
    <source>
        <dbReference type="EMBL" id="PRX91958.1"/>
    </source>
</evidence>
<feature type="compositionally biased region" description="Polar residues" evidence="1">
    <location>
        <begin position="122"/>
        <end position="133"/>
    </location>
</feature>